<keyword evidence="3" id="KW-1185">Reference proteome</keyword>
<dbReference type="Pfam" id="PF24983">
    <property type="entry name" value="DUF7774"/>
    <property type="match status" value="1"/>
</dbReference>
<dbReference type="Proteomes" id="UP000887574">
    <property type="component" value="Unplaced"/>
</dbReference>
<evidence type="ECO:0000256" key="1">
    <source>
        <dbReference type="SAM" id="MobiDB-lite"/>
    </source>
</evidence>
<feature type="compositionally biased region" description="Polar residues" evidence="1">
    <location>
        <begin position="49"/>
        <end position="58"/>
    </location>
</feature>
<reference evidence="4" key="1">
    <citation type="submission" date="2022-11" db="UniProtKB">
        <authorList>
            <consortium name="WormBaseParasite"/>
        </authorList>
    </citation>
    <scope>IDENTIFICATION</scope>
</reference>
<protein>
    <recommendedName>
        <fullName evidence="2">DUF7774 domain-containing protein</fullName>
    </recommendedName>
</protein>
<feature type="compositionally biased region" description="Polar residues" evidence="1">
    <location>
        <begin position="195"/>
        <end position="213"/>
    </location>
</feature>
<feature type="region of interest" description="Disordered" evidence="1">
    <location>
        <begin position="49"/>
        <end position="179"/>
    </location>
</feature>
<sequence>MDQKAAKLQRMPSSSGSKSPTGSSKGPDEAELKMLRARFRNRFQTFSKAIAKSSSNPNVKGGQLRVKAARRRSRTPEATKPAKTKLRHRFSDIFRKSSKSKPEKSSESDVSVKKTKPSKPTTSKSNTKSSDSDVSVKKIKQKPKTSKPVEPKESKSKEKIVVGAPAKDKPATTQTSDEQKYVNDNVAGRSLVISDASTPPNQDVTEGTSSTVPGVSKQLGEYKAKRSLFERMDDEIVLDDKVLRDIANDIEKGIQHNSELIDSNLASKLVEIKKNQASVTDAELQEMTDQPFEVNEVANRVVEALTKQEVLGQVLNTDELKMLSEYFNGIRQQDEALLQILNAALEKILDRASEFYTDRKELKSFLENRDEAKMLLLDALLSRKSNFLSQLYSKSFYYANMLRDTVTSAYKTVSSACIVANVIAAATDGVTLATDAINRSADAARDLAQRSQEYVTTAREMGRGLVDGASAVASRSWIAISPAASDAPHEASSESSKQLSAVKNKEHWLTTLWKVLSSLAHLPYAFAADSEAGLDVANTANLPEKKKK</sequence>
<feature type="compositionally biased region" description="Low complexity" evidence="1">
    <location>
        <begin position="12"/>
        <end position="25"/>
    </location>
</feature>
<feature type="domain" description="DUF7774" evidence="2">
    <location>
        <begin position="295"/>
        <end position="379"/>
    </location>
</feature>
<feature type="region of interest" description="Disordered" evidence="1">
    <location>
        <begin position="193"/>
        <end position="213"/>
    </location>
</feature>
<evidence type="ECO:0000313" key="3">
    <source>
        <dbReference type="Proteomes" id="UP000887574"/>
    </source>
</evidence>
<accession>A0A915DDH6</accession>
<feature type="compositionally biased region" description="Low complexity" evidence="1">
    <location>
        <begin position="118"/>
        <end position="129"/>
    </location>
</feature>
<organism evidence="3 4">
    <name type="scientific">Ditylenchus dipsaci</name>
    <dbReference type="NCBI Taxonomy" id="166011"/>
    <lineage>
        <taxon>Eukaryota</taxon>
        <taxon>Metazoa</taxon>
        <taxon>Ecdysozoa</taxon>
        <taxon>Nematoda</taxon>
        <taxon>Chromadorea</taxon>
        <taxon>Rhabditida</taxon>
        <taxon>Tylenchina</taxon>
        <taxon>Tylenchomorpha</taxon>
        <taxon>Sphaerularioidea</taxon>
        <taxon>Anguinidae</taxon>
        <taxon>Anguininae</taxon>
        <taxon>Ditylenchus</taxon>
    </lineage>
</organism>
<dbReference type="AlphaFoldDB" id="A0A915DDH6"/>
<proteinExistence type="predicted"/>
<dbReference type="WBParaSite" id="jg18767.3">
    <property type="protein sequence ID" value="jg18767.3"/>
    <property type="gene ID" value="jg18767"/>
</dbReference>
<dbReference type="InterPro" id="IPR056676">
    <property type="entry name" value="DUF7774"/>
</dbReference>
<evidence type="ECO:0000259" key="2">
    <source>
        <dbReference type="Pfam" id="PF24983"/>
    </source>
</evidence>
<feature type="compositionally biased region" description="Basic and acidic residues" evidence="1">
    <location>
        <begin position="89"/>
        <end position="112"/>
    </location>
</feature>
<evidence type="ECO:0000313" key="4">
    <source>
        <dbReference type="WBParaSite" id="jg18767.3"/>
    </source>
</evidence>
<name>A0A915DDH6_9BILA</name>
<feature type="compositionally biased region" description="Basic and acidic residues" evidence="1">
    <location>
        <begin position="147"/>
        <end position="170"/>
    </location>
</feature>
<feature type="region of interest" description="Disordered" evidence="1">
    <location>
        <begin position="1"/>
        <end position="32"/>
    </location>
</feature>